<evidence type="ECO:0000313" key="11">
    <source>
        <dbReference type="Proteomes" id="UP001325479"/>
    </source>
</evidence>
<protein>
    <recommendedName>
        <fullName evidence="8">Cysteine desulfurase</fullName>
        <ecNumber evidence="8">2.8.1.7</ecNumber>
    </recommendedName>
</protein>
<evidence type="ECO:0000259" key="9">
    <source>
        <dbReference type="Pfam" id="PF00266"/>
    </source>
</evidence>
<dbReference type="InterPro" id="IPR016454">
    <property type="entry name" value="Cysteine_dSase"/>
</dbReference>
<evidence type="ECO:0000256" key="6">
    <source>
        <dbReference type="ARBA" id="ARBA00050776"/>
    </source>
</evidence>
<evidence type="ECO:0000256" key="1">
    <source>
        <dbReference type="ARBA" id="ARBA00001933"/>
    </source>
</evidence>
<sequence length="417" mass="45307">MKPMERMQGVDEETVAQWRRDFPILEERVYDAPLVYLDNGATTQKPRAVIEAERAYYEHDNANVHRGVHLLSQRATDAYEAARARIACFLNAARQEEIVYVRGTTEAINLVAQSFVRPLAKPGDEILVTAMEHHSNIVPWQMVCEQTGAVLKVVPIDESGALDVEAFERMLGERTRMAAITHVSNALGTINPIRRLVAAAHARGVPVVVDGAQAIAHVPVDVQALDCDFYAFSGHKIYGPTGIGVLYAKAERLEAMPPWQGGGDMIRTVTFEKTQYNAIPWKFEAGTPNIAGAVGLAAALDYVSGIGIEAIGAHEADLLAYATQAIQHIPQVRLIGTAPDKAGILSFVFGDVHAHDVGTIVDRCGVAVRAGHHCAMPVMQRYGVPATVRASFALYNTRGDVDALVQALTRVREVFGA</sequence>
<reference evidence="10 11" key="1">
    <citation type="submission" date="2023-12" db="EMBL/GenBank/DDBJ databases">
        <title>Genome sequencing and assembly of bacterial species from a model synthetic community.</title>
        <authorList>
            <person name="Hogle S.L."/>
        </authorList>
    </citation>
    <scope>NUCLEOTIDE SEQUENCE [LARGE SCALE GENOMIC DNA]</scope>
    <source>
        <strain evidence="10 11">HAMBI 2494</strain>
    </source>
</reference>
<dbReference type="EMBL" id="CP139965">
    <property type="protein sequence ID" value="WQD78678.1"/>
    <property type="molecule type" value="Genomic_DNA"/>
</dbReference>
<organism evidence="10 11">
    <name type="scientific">Paraburkholderia kururiensis</name>
    <dbReference type="NCBI Taxonomy" id="984307"/>
    <lineage>
        <taxon>Bacteria</taxon>
        <taxon>Pseudomonadati</taxon>
        <taxon>Pseudomonadota</taxon>
        <taxon>Betaproteobacteria</taxon>
        <taxon>Burkholderiales</taxon>
        <taxon>Burkholderiaceae</taxon>
        <taxon>Paraburkholderia</taxon>
    </lineage>
</organism>
<dbReference type="InterPro" id="IPR010970">
    <property type="entry name" value="Cys_dSase_SufS"/>
</dbReference>
<feature type="domain" description="Aminotransferase class V" evidence="9">
    <location>
        <begin position="35"/>
        <end position="404"/>
    </location>
</feature>
<evidence type="ECO:0000256" key="5">
    <source>
        <dbReference type="ARBA" id="ARBA00022898"/>
    </source>
</evidence>
<comment type="similarity">
    <text evidence="3 8">Belongs to the class-V pyridoxal-phosphate-dependent aminotransferase family. Csd subfamily.</text>
</comment>
<evidence type="ECO:0000256" key="2">
    <source>
        <dbReference type="ARBA" id="ARBA00002824"/>
    </source>
</evidence>
<dbReference type="InterPro" id="IPR015421">
    <property type="entry name" value="PyrdxlP-dep_Trfase_major"/>
</dbReference>
<dbReference type="SUPFAM" id="SSF53383">
    <property type="entry name" value="PLP-dependent transferases"/>
    <property type="match status" value="1"/>
</dbReference>
<dbReference type="CDD" id="cd06453">
    <property type="entry name" value="SufS_like"/>
    <property type="match status" value="1"/>
</dbReference>
<dbReference type="InterPro" id="IPR020578">
    <property type="entry name" value="Aminotrans_V_PyrdxlP_BS"/>
</dbReference>
<dbReference type="PIRSF" id="PIRSF005572">
    <property type="entry name" value="NifS"/>
    <property type="match status" value="1"/>
</dbReference>
<dbReference type="PANTHER" id="PTHR43586">
    <property type="entry name" value="CYSTEINE DESULFURASE"/>
    <property type="match status" value="1"/>
</dbReference>
<evidence type="ECO:0000256" key="8">
    <source>
        <dbReference type="RuleBase" id="RU004506"/>
    </source>
</evidence>
<evidence type="ECO:0000256" key="7">
    <source>
        <dbReference type="RuleBase" id="RU004504"/>
    </source>
</evidence>
<dbReference type="Gene3D" id="3.90.1150.10">
    <property type="entry name" value="Aspartate Aminotransferase, domain 1"/>
    <property type="match status" value="1"/>
</dbReference>
<dbReference type="EC" id="2.8.1.7" evidence="8"/>
<evidence type="ECO:0000256" key="3">
    <source>
        <dbReference type="ARBA" id="ARBA00010447"/>
    </source>
</evidence>
<dbReference type="PANTHER" id="PTHR43586:SF8">
    <property type="entry name" value="CYSTEINE DESULFURASE 1, CHLOROPLASTIC"/>
    <property type="match status" value="1"/>
</dbReference>
<keyword evidence="4 8" id="KW-0808">Transferase</keyword>
<evidence type="ECO:0000256" key="4">
    <source>
        <dbReference type="ARBA" id="ARBA00022679"/>
    </source>
</evidence>
<keyword evidence="5 8" id="KW-0663">Pyridoxal phosphate</keyword>
<dbReference type="Pfam" id="PF00266">
    <property type="entry name" value="Aminotran_5"/>
    <property type="match status" value="1"/>
</dbReference>
<name>A0ABZ0WN14_9BURK</name>
<dbReference type="InterPro" id="IPR000192">
    <property type="entry name" value="Aminotrans_V_dom"/>
</dbReference>
<dbReference type="GO" id="GO:0031071">
    <property type="term" value="F:cysteine desulfurase activity"/>
    <property type="evidence" value="ECO:0007669"/>
    <property type="project" value="UniProtKB-EC"/>
</dbReference>
<dbReference type="Gene3D" id="3.40.640.10">
    <property type="entry name" value="Type I PLP-dependent aspartate aminotransferase-like (Major domain)"/>
    <property type="match status" value="1"/>
</dbReference>
<dbReference type="InterPro" id="IPR015424">
    <property type="entry name" value="PyrdxlP-dep_Trfase"/>
</dbReference>
<evidence type="ECO:0000313" key="10">
    <source>
        <dbReference type="EMBL" id="WQD78678.1"/>
    </source>
</evidence>
<keyword evidence="11" id="KW-1185">Reference proteome</keyword>
<dbReference type="NCBIfam" id="TIGR01979">
    <property type="entry name" value="sufS"/>
    <property type="match status" value="1"/>
</dbReference>
<dbReference type="PROSITE" id="PS00595">
    <property type="entry name" value="AA_TRANSFER_CLASS_5"/>
    <property type="match status" value="1"/>
</dbReference>
<comment type="function">
    <text evidence="2 8">Catalyzes the removal of elemental sulfur and selenium atoms from L-cysteine, L-cystine, L-selenocysteine, and L-selenocystine to produce L-alanine.</text>
</comment>
<dbReference type="RefSeq" id="WP_114809784.1">
    <property type="nucleotide sequence ID" value="NZ_CP139965.1"/>
</dbReference>
<dbReference type="InterPro" id="IPR015422">
    <property type="entry name" value="PyrdxlP-dep_Trfase_small"/>
</dbReference>
<comment type="cofactor">
    <cofactor evidence="1 7">
        <name>pyridoxal 5'-phosphate</name>
        <dbReference type="ChEBI" id="CHEBI:597326"/>
    </cofactor>
</comment>
<proteinExistence type="inferred from homology"/>
<accession>A0ABZ0WN14</accession>
<gene>
    <name evidence="10" type="ORF">U0042_02930</name>
</gene>
<dbReference type="Proteomes" id="UP001325479">
    <property type="component" value="Chromosome"/>
</dbReference>
<comment type="catalytic activity">
    <reaction evidence="6 8">
        <text>(sulfur carrier)-H + L-cysteine = (sulfur carrier)-SH + L-alanine</text>
        <dbReference type="Rhea" id="RHEA:43892"/>
        <dbReference type="Rhea" id="RHEA-COMP:14737"/>
        <dbReference type="Rhea" id="RHEA-COMP:14739"/>
        <dbReference type="ChEBI" id="CHEBI:29917"/>
        <dbReference type="ChEBI" id="CHEBI:35235"/>
        <dbReference type="ChEBI" id="CHEBI:57972"/>
        <dbReference type="ChEBI" id="CHEBI:64428"/>
        <dbReference type="EC" id="2.8.1.7"/>
    </reaction>
</comment>